<comment type="caution">
    <text evidence="1">The sequence shown here is derived from an EMBL/GenBank/DDBJ whole genome shotgun (WGS) entry which is preliminary data.</text>
</comment>
<evidence type="ECO:0000313" key="1">
    <source>
        <dbReference type="EMBL" id="GET44408.1"/>
    </source>
</evidence>
<accession>A0AAV3XNX0</accession>
<evidence type="ECO:0000313" key="2">
    <source>
        <dbReference type="Proteomes" id="UP001050975"/>
    </source>
</evidence>
<keyword evidence="1" id="KW-0540">Nuclease</keyword>
<dbReference type="Proteomes" id="UP001050975">
    <property type="component" value="Unassembled WGS sequence"/>
</dbReference>
<keyword evidence="1" id="KW-0378">Hydrolase</keyword>
<protein>
    <submittedName>
        <fullName evidence="1">HNH endonuclease</fullName>
    </submittedName>
</protein>
<proteinExistence type="predicted"/>
<keyword evidence="2" id="KW-1185">Reference proteome</keyword>
<gene>
    <name evidence="1" type="ORF">MiSe_92350</name>
</gene>
<dbReference type="AlphaFoldDB" id="A0AAV3XNX0"/>
<sequence>MVALFTTRCTRDFSISLLALSRLSSVNTTLIVILKTLQPLQVKCNGHGNKQFVTMDAYGFPRESYEPKKVRKDWKAGDIIRVTKKDGTMLMGRVKKAAKKLVYIPFGGKEASFSSENARAIHKSDGYKYNFAAIDSELLQKIAT</sequence>
<dbReference type="EMBL" id="BLAY01000346">
    <property type="protein sequence ID" value="GET44408.1"/>
    <property type="molecule type" value="Genomic_DNA"/>
</dbReference>
<reference evidence="1" key="1">
    <citation type="submission" date="2019-10" db="EMBL/GenBank/DDBJ databases">
        <title>Draft genome sequece of Microseira wollei NIES-4236.</title>
        <authorList>
            <person name="Yamaguchi H."/>
            <person name="Suzuki S."/>
            <person name="Kawachi M."/>
        </authorList>
    </citation>
    <scope>NUCLEOTIDE SEQUENCE</scope>
    <source>
        <strain evidence="1">NIES-4236</strain>
    </source>
</reference>
<dbReference type="GO" id="GO:0004519">
    <property type="term" value="F:endonuclease activity"/>
    <property type="evidence" value="ECO:0007669"/>
    <property type="project" value="UniProtKB-KW"/>
</dbReference>
<name>A0AAV3XNX0_9CYAN</name>
<organism evidence="1 2">
    <name type="scientific">Microseira wollei NIES-4236</name>
    <dbReference type="NCBI Taxonomy" id="2530354"/>
    <lineage>
        <taxon>Bacteria</taxon>
        <taxon>Bacillati</taxon>
        <taxon>Cyanobacteriota</taxon>
        <taxon>Cyanophyceae</taxon>
        <taxon>Oscillatoriophycideae</taxon>
        <taxon>Aerosakkonematales</taxon>
        <taxon>Aerosakkonemataceae</taxon>
        <taxon>Microseira</taxon>
    </lineage>
</organism>
<keyword evidence="1" id="KW-0255">Endonuclease</keyword>